<gene>
    <name evidence="8" type="ORF">Clacol_002141</name>
</gene>
<dbReference type="AlphaFoldDB" id="A0AAV4ZZY9"/>
<comment type="subcellular location">
    <subcellularLocation>
        <location evidence="1">Membrane</location>
        <topology evidence="1">Multi-pass membrane protein</topology>
    </subcellularLocation>
</comment>
<evidence type="ECO:0000256" key="4">
    <source>
        <dbReference type="ARBA" id="ARBA00022989"/>
    </source>
</evidence>
<feature type="compositionally biased region" description="Polar residues" evidence="6">
    <location>
        <begin position="214"/>
        <end position="230"/>
    </location>
</feature>
<feature type="transmembrane region" description="Helical" evidence="7">
    <location>
        <begin position="24"/>
        <end position="47"/>
    </location>
</feature>
<evidence type="ECO:0000256" key="3">
    <source>
        <dbReference type="ARBA" id="ARBA00022692"/>
    </source>
</evidence>
<evidence type="ECO:0000256" key="7">
    <source>
        <dbReference type="SAM" id="Phobius"/>
    </source>
</evidence>
<protein>
    <recommendedName>
        <fullName evidence="10">Multidrug and toxin extrusion protein</fullName>
    </recommendedName>
</protein>
<feature type="transmembrane region" description="Helical" evidence="7">
    <location>
        <begin position="139"/>
        <end position="159"/>
    </location>
</feature>
<comment type="similarity">
    <text evidence="2">Belongs to the multi antimicrobial extrusion (MATE) (TC 2.A.66.1) family.</text>
</comment>
<dbReference type="GO" id="GO:0015297">
    <property type="term" value="F:antiporter activity"/>
    <property type="evidence" value="ECO:0007669"/>
    <property type="project" value="InterPro"/>
</dbReference>
<feature type="transmembrane region" description="Helical" evidence="7">
    <location>
        <begin position="171"/>
        <end position="188"/>
    </location>
</feature>
<dbReference type="InterPro" id="IPR002528">
    <property type="entry name" value="MATE_fam"/>
</dbReference>
<dbReference type="Proteomes" id="UP001050691">
    <property type="component" value="Unassembled WGS sequence"/>
</dbReference>
<proteinExistence type="inferred from homology"/>
<accession>A0AAV4ZZY9</accession>
<feature type="transmembrane region" description="Helical" evidence="7">
    <location>
        <begin position="68"/>
        <end position="90"/>
    </location>
</feature>
<name>A0AAV4ZZY9_9AGAM</name>
<evidence type="ECO:0000313" key="9">
    <source>
        <dbReference type="Proteomes" id="UP001050691"/>
    </source>
</evidence>
<dbReference type="CDD" id="cd13132">
    <property type="entry name" value="MATE_eukaryotic"/>
    <property type="match status" value="1"/>
</dbReference>
<feature type="compositionally biased region" description="Acidic residues" evidence="6">
    <location>
        <begin position="198"/>
        <end position="213"/>
    </location>
</feature>
<organism evidence="8 9">
    <name type="scientific">Clathrus columnatus</name>
    <dbReference type="NCBI Taxonomy" id="1419009"/>
    <lineage>
        <taxon>Eukaryota</taxon>
        <taxon>Fungi</taxon>
        <taxon>Dikarya</taxon>
        <taxon>Basidiomycota</taxon>
        <taxon>Agaricomycotina</taxon>
        <taxon>Agaricomycetes</taxon>
        <taxon>Phallomycetidae</taxon>
        <taxon>Phallales</taxon>
        <taxon>Clathraceae</taxon>
        <taxon>Clathrus</taxon>
    </lineage>
</organism>
<keyword evidence="9" id="KW-1185">Reference proteome</keyword>
<sequence length="482" mass="51954">MLQNSIQTATIVITGRLGPDELSAAAFAMMLATVTGWCIALGGTTALDTLGSQAYTFSNRNPTVIIPHLLRCIFVLWILLVPVSFLWFFISPVLLFLGQNERLSNDVQTFLRILILGAPAYIGFESVKKYLQCQGIMHASTFVLLVTSPSNAILSYFLVNKTSLGFRGAPISISTTYHFSFLLIVLYARYGPGPPSESDPELEAEVTDDDDENPTMSGDSDASITNSPACSAVSSTTTTIISDVPFSDLNDSTKLNGSCPSSSSSTLSRSSILSPKALWGFTRLALPGILMVATEWWAFEIVALAAGRLGRLPLAAQGVVMTADQILNTLPFGLSVSASARIGNLIGARKPLHAKLSAHTAALLSRFGYLFSDDQDVVRLVASIMPLVASFQVADGLANSCGGVLRGQGRQHLGAAFNLIAYYVLALPFGLTLAFHFEKGLHGLWIGQVIALFIVGFGEYIAVWRFTDWAEEVRKGIERIRL</sequence>
<keyword evidence="3 7" id="KW-0812">Transmembrane</keyword>
<feature type="transmembrane region" description="Helical" evidence="7">
    <location>
        <begin position="443"/>
        <end position="464"/>
    </location>
</feature>
<feature type="transmembrane region" description="Helical" evidence="7">
    <location>
        <begin position="415"/>
        <end position="437"/>
    </location>
</feature>
<dbReference type="GO" id="GO:1990961">
    <property type="term" value="P:xenobiotic detoxification by transmembrane export across the plasma membrane"/>
    <property type="evidence" value="ECO:0007669"/>
    <property type="project" value="InterPro"/>
</dbReference>
<feature type="transmembrane region" description="Helical" evidence="7">
    <location>
        <begin position="110"/>
        <end position="127"/>
    </location>
</feature>
<dbReference type="Pfam" id="PF01554">
    <property type="entry name" value="MatE"/>
    <property type="match status" value="3"/>
</dbReference>
<dbReference type="GO" id="GO:0042910">
    <property type="term" value="F:xenobiotic transmembrane transporter activity"/>
    <property type="evidence" value="ECO:0007669"/>
    <property type="project" value="InterPro"/>
</dbReference>
<evidence type="ECO:0008006" key="10">
    <source>
        <dbReference type="Google" id="ProtNLM"/>
    </source>
</evidence>
<dbReference type="PANTHER" id="PTHR11206">
    <property type="entry name" value="MULTIDRUG RESISTANCE PROTEIN"/>
    <property type="match status" value="1"/>
</dbReference>
<evidence type="ECO:0000256" key="1">
    <source>
        <dbReference type="ARBA" id="ARBA00004141"/>
    </source>
</evidence>
<dbReference type="GO" id="GO:0016020">
    <property type="term" value="C:membrane"/>
    <property type="evidence" value="ECO:0007669"/>
    <property type="project" value="UniProtKB-SubCell"/>
</dbReference>
<dbReference type="EMBL" id="BPWL01000002">
    <property type="protein sequence ID" value="GJJ07934.1"/>
    <property type="molecule type" value="Genomic_DNA"/>
</dbReference>
<feature type="region of interest" description="Disordered" evidence="6">
    <location>
        <begin position="195"/>
        <end position="230"/>
    </location>
</feature>
<evidence type="ECO:0000256" key="6">
    <source>
        <dbReference type="SAM" id="MobiDB-lite"/>
    </source>
</evidence>
<evidence type="ECO:0000256" key="5">
    <source>
        <dbReference type="ARBA" id="ARBA00023136"/>
    </source>
</evidence>
<evidence type="ECO:0000313" key="8">
    <source>
        <dbReference type="EMBL" id="GJJ07934.1"/>
    </source>
</evidence>
<dbReference type="InterPro" id="IPR045069">
    <property type="entry name" value="MATE_euk"/>
</dbReference>
<evidence type="ECO:0000256" key="2">
    <source>
        <dbReference type="ARBA" id="ARBA00010199"/>
    </source>
</evidence>
<reference evidence="8" key="1">
    <citation type="submission" date="2021-10" db="EMBL/GenBank/DDBJ databases">
        <title>De novo Genome Assembly of Clathrus columnatus (Basidiomycota, Fungi) Using Illumina and Nanopore Sequence Data.</title>
        <authorList>
            <person name="Ogiso-Tanaka E."/>
            <person name="Itagaki H."/>
            <person name="Hosoya T."/>
            <person name="Hosaka K."/>
        </authorList>
    </citation>
    <scope>NUCLEOTIDE SEQUENCE</scope>
    <source>
        <strain evidence="8">MO-923</strain>
    </source>
</reference>
<keyword evidence="4 7" id="KW-1133">Transmembrane helix</keyword>
<comment type="caution">
    <text evidence="8">The sequence shown here is derived from an EMBL/GenBank/DDBJ whole genome shotgun (WGS) entry which is preliminary data.</text>
</comment>
<keyword evidence="5 7" id="KW-0472">Membrane</keyword>